<keyword evidence="3" id="KW-0804">Transcription</keyword>
<keyword evidence="7" id="KW-1185">Reference proteome</keyword>
<evidence type="ECO:0000256" key="2">
    <source>
        <dbReference type="ARBA" id="ARBA00023015"/>
    </source>
</evidence>
<reference evidence="6" key="1">
    <citation type="submission" date="2019-10" db="EMBL/GenBank/DDBJ databases">
        <authorList>
            <consortium name="DOE Joint Genome Institute"/>
            <person name="Kuo A."/>
            <person name="Miyauchi S."/>
            <person name="Kiss E."/>
            <person name="Drula E."/>
            <person name="Kohler A."/>
            <person name="Sanchez-Garcia M."/>
            <person name="Andreopoulos B."/>
            <person name="Barry K.W."/>
            <person name="Bonito G."/>
            <person name="Buee M."/>
            <person name="Carver A."/>
            <person name="Chen C."/>
            <person name="Cichocki N."/>
            <person name="Clum A."/>
            <person name="Culley D."/>
            <person name="Crous P.W."/>
            <person name="Fauchery L."/>
            <person name="Girlanda M."/>
            <person name="Hayes R."/>
            <person name="Keri Z."/>
            <person name="LaButti K."/>
            <person name="Lipzen A."/>
            <person name="Lombard V."/>
            <person name="Magnuson J."/>
            <person name="Maillard F."/>
            <person name="Morin E."/>
            <person name="Murat C."/>
            <person name="Nolan M."/>
            <person name="Ohm R."/>
            <person name="Pangilinan J."/>
            <person name="Pereira M."/>
            <person name="Perotto S."/>
            <person name="Peter M."/>
            <person name="Riley R."/>
            <person name="Sitrit Y."/>
            <person name="Stielow B."/>
            <person name="Szollosi G."/>
            <person name="Zifcakova L."/>
            <person name="Stursova M."/>
            <person name="Spatafora J.W."/>
            <person name="Tedersoo L."/>
            <person name="Vaario L.-M."/>
            <person name="Yamada A."/>
            <person name="Yan M."/>
            <person name="Wang P."/>
            <person name="Xu J."/>
            <person name="Bruns T."/>
            <person name="Baldrian P."/>
            <person name="Vilgalys R."/>
            <person name="Henrissat B."/>
            <person name="Grigoriev I.V."/>
            <person name="Hibbett D."/>
            <person name="Nagy L.G."/>
            <person name="Martin F.M."/>
        </authorList>
    </citation>
    <scope>NUCLEOTIDE SEQUENCE</scope>
    <source>
        <strain evidence="6">Prilba</strain>
    </source>
</reference>
<gene>
    <name evidence="6" type="ORF">DFH94DRAFT_737199</name>
</gene>
<evidence type="ECO:0000256" key="1">
    <source>
        <dbReference type="ARBA" id="ARBA00008947"/>
    </source>
</evidence>
<protein>
    <submittedName>
        <fullName evidence="6">TFIIE alpha subunit-domain-containing protein</fullName>
    </submittedName>
</protein>
<organism evidence="6 7">
    <name type="scientific">Russula ochroleuca</name>
    <dbReference type="NCBI Taxonomy" id="152965"/>
    <lineage>
        <taxon>Eukaryota</taxon>
        <taxon>Fungi</taxon>
        <taxon>Dikarya</taxon>
        <taxon>Basidiomycota</taxon>
        <taxon>Agaricomycotina</taxon>
        <taxon>Agaricomycetes</taxon>
        <taxon>Russulales</taxon>
        <taxon>Russulaceae</taxon>
        <taxon>Russula</taxon>
    </lineage>
</organism>
<comment type="similarity">
    <text evidence="1">Belongs to the TFIIE alpha subunit family.</text>
</comment>
<dbReference type="EMBL" id="WHVB01000007">
    <property type="protein sequence ID" value="KAF8480985.1"/>
    <property type="molecule type" value="Genomic_DNA"/>
</dbReference>
<evidence type="ECO:0000259" key="5">
    <source>
        <dbReference type="PROSITE" id="PS51344"/>
    </source>
</evidence>
<dbReference type="OrthoDB" id="361102at2759"/>
<feature type="compositionally biased region" description="Acidic residues" evidence="4">
    <location>
        <begin position="328"/>
        <end position="348"/>
    </location>
</feature>
<keyword evidence="2" id="KW-0805">Transcription regulation</keyword>
<dbReference type="GO" id="GO:0005673">
    <property type="term" value="C:transcription factor TFIIE complex"/>
    <property type="evidence" value="ECO:0007669"/>
    <property type="project" value="TreeGrafter"/>
</dbReference>
<dbReference type="InterPro" id="IPR039997">
    <property type="entry name" value="TFE"/>
</dbReference>
<dbReference type="InterPro" id="IPR024550">
    <property type="entry name" value="TFIIEa/SarR/Rpc3_HTH_dom"/>
</dbReference>
<dbReference type="SMART" id="SM00531">
    <property type="entry name" value="TFIIE"/>
    <property type="match status" value="1"/>
</dbReference>
<evidence type="ECO:0000313" key="6">
    <source>
        <dbReference type="EMBL" id="KAF8480985.1"/>
    </source>
</evidence>
<dbReference type="Proteomes" id="UP000759537">
    <property type="component" value="Unassembled WGS sequence"/>
</dbReference>
<proteinExistence type="inferred from homology"/>
<reference evidence="6" key="2">
    <citation type="journal article" date="2020" name="Nat. Commun.">
        <title>Large-scale genome sequencing of mycorrhizal fungi provides insights into the early evolution of symbiotic traits.</title>
        <authorList>
            <person name="Miyauchi S."/>
            <person name="Kiss E."/>
            <person name="Kuo A."/>
            <person name="Drula E."/>
            <person name="Kohler A."/>
            <person name="Sanchez-Garcia M."/>
            <person name="Morin E."/>
            <person name="Andreopoulos B."/>
            <person name="Barry K.W."/>
            <person name="Bonito G."/>
            <person name="Buee M."/>
            <person name="Carver A."/>
            <person name="Chen C."/>
            <person name="Cichocki N."/>
            <person name="Clum A."/>
            <person name="Culley D."/>
            <person name="Crous P.W."/>
            <person name="Fauchery L."/>
            <person name="Girlanda M."/>
            <person name="Hayes R.D."/>
            <person name="Keri Z."/>
            <person name="LaButti K."/>
            <person name="Lipzen A."/>
            <person name="Lombard V."/>
            <person name="Magnuson J."/>
            <person name="Maillard F."/>
            <person name="Murat C."/>
            <person name="Nolan M."/>
            <person name="Ohm R.A."/>
            <person name="Pangilinan J."/>
            <person name="Pereira M.F."/>
            <person name="Perotto S."/>
            <person name="Peter M."/>
            <person name="Pfister S."/>
            <person name="Riley R."/>
            <person name="Sitrit Y."/>
            <person name="Stielow J.B."/>
            <person name="Szollosi G."/>
            <person name="Zifcakova L."/>
            <person name="Stursova M."/>
            <person name="Spatafora J.W."/>
            <person name="Tedersoo L."/>
            <person name="Vaario L.M."/>
            <person name="Yamada A."/>
            <person name="Yan M."/>
            <person name="Wang P."/>
            <person name="Xu J."/>
            <person name="Bruns T."/>
            <person name="Baldrian P."/>
            <person name="Vilgalys R."/>
            <person name="Dunand C."/>
            <person name="Henrissat B."/>
            <person name="Grigoriev I.V."/>
            <person name="Hibbett D."/>
            <person name="Nagy L.G."/>
            <person name="Martin F.M."/>
        </authorList>
    </citation>
    <scope>NUCLEOTIDE SEQUENCE</scope>
    <source>
        <strain evidence="6">Prilba</strain>
    </source>
</reference>
<name>A0A9P5TA37_9AGAM</name>
<dbReference type="SUPFAM" id="SSF57783">
    <property type="entry name" value="Zinc beta-ribbon"/>
    <property type="match status" value="1"/>
</dbReference>
<evidence type="ECO:0000313" key="7">
    <source>
        <dbReference type="Proteomes" id="UP000759537"/>
    </source>
</evidence>
<dbReference type="Gene3D" id="3.30.40.10">
    <property type="entry name" value="Zinc/RING finger domain, C3HC4 (zinc finger)"/>
    <property type="match status" value="1"/>
</dbReference>
<feature type="region of interest" description="Disordered" evidence="4">
    <location>
        <begin position="327"/>
        <end position="348"/>
    </location>
</feature>
<dbReference type="PROSITE" id="PS51344">
    <property type="entry name" value="HTH_TFE_IIE"/>
    <property type="match status" value="1"/>
</dbReference>
<dbReference type="PANTHER" id="PTHR13097:SF7">
    <property type="entry name" value="GENERAL TRANSCRIPTION FACTOR IIE SUBUNIT 1"/>
    <property type="match status" value="1"/>
</dbReference>
<evidence type="ECO:0000256" key="4">
    <source>
        <dbReference type="SAM" id="MobiDB-lite"/>
    </source>
</evidence>
<comment type="caution">
    <text evidence="6">The sequence shown here is derived from an EMBL/GenBank/DDBJ whole genome shotgun (WGS) entry which is preliminary data.</text>
</comment>
<dbReference type="InterPro" id="IPR017919">
    <property type="entry name" value="TFIIE/TFIIEa_HTH"/>
</dbReference>
<feature type="domain" description="HTH TFE/IIEalpha-type" evidence="5">
    <location>
        <begin position="10"/>
        <end position="101"/>
    </location>
</feature>
<dbReference type="GO" id="GO:0006367">
    <property type="term" value="P:transcription initiation at RNA polymerase II promoter"/>
    <property type="evidence" value="ECO:0007669"/>
    <property type="project" value="InterPro"/>
</dbReference>
<accession>A0A9P5TA37</accession>
<dbReference type="AlphaFoldDB" id="A0A9P5TA37"/>
<dbReference type="PANTHER" id="PTHR13097">
    <property type="entry name" value="TRANSCRIPTION INITIATION FACTOR IIE, ALPHA SUBUNIT"/>
    <property type="match status" value="1"/>
</dbReference>
<dbReference type="Pfam" id="PF02002">
    <property type="entry name" value="TFIIE_alpha"/>
    <property type="match status" value="1"/>
</dbReference>
<dbReference type="InterPro" id="IPR002853">
    <property type="entry name" value="TFIIE_asu"/>
</dbReference>
<evidence type="ECO:0000256" key="3">
    <source>
        <dbReference type="ARBA" id="ARBA00023163"/>
    </source>
</evidence>
<sequence>MLTEENRAALYHLVQHVTRGFYDPRFIVVMDQLARHQVLKDDDLAGRVGLQVKELNKLTATLEKDGLIQTHRQNELKEGAQRSVGRQYYYVDYKRFCNVVKWRVAEMHRVIDTGLRNQLDNKGYICPLCNRSYTPLDADKIADYERGVFICEDCGTELVDNENAENVRGSQDRMQRFNYQMRFIREGLRKSEEMVMPHFDISQYITKHFALDAAAQKGSGEPGYGLKVAGSTGERQQEDGIGIVLTTDKDEETVRKERLMEAAAKKQQNIMPLWHLRSTITDDLTALGIMENAQIAATQVAGPSNLDESLKGLGKVVARPSALNDLINVDEEEEEDEDAKQDGTEGNEVDYYDQYYASLAASAAPSTQHTPPGEFSVVGDYEEDRKPNIEYLDALNEHNKRSRSVEDEGELERKQARVGDGWGLQGAQENGELPMNGAEISVVDMSTEDPMVYVDSKPMPFSQVGEEHHDLMTADEYAAYFEIFQQRSA</sequence>
<dbReference type="InterPro" id="IPR013083">
    <property type="entry name" value="Znf_RING/FYVE/PHD"/>
</dbReference>